<protein>
    <submittedName>
        <fullName evidence="2">Transposase DDE domain-containing protein</fullName>
    </submittedName>
</protein>
<evidence type="ECO:0000259" key="1">
    <source>
        <dbReference type="Pfam" id="PF01609"/>
    </source>
</evidence>
<organism evidence="2 3">
    <name type="scientific">Tistlia consotensis USBA 355</name>
    <dbReference type="NCBI Taxonomy" id="560819"/>
    <lineage>
        <taxon>Bacteria</taxon>
        <taxon>Pseudomonadati</taxon>
        <taxon>Pseudomonadota</taxon>
        <taxon>Alphaproteobacteria</taxon>
        <taxon>Rhodospirillales</taxon>
        <taxon>Rhodovibrionaceae</taxon>
        <taxon>Tistlia</taxon>
    </lineage>
</organism>
<dbReference type="AlphaFoldDB" id="A0A1Y6CIK8"/>
<feature type="domain" description="Transposase IS4-like" evidence="1">
    <location>
        <begin position="2"/>
        <end position="98"/>
    </location>
</feature>
<dbReference type="RefSeq" id="WP_143596338.1">
    <property type="nucleotide sequence ID" value="NZ_FWZX01000027.1"/>
</dbReference>
<gene>
    <name evidence="2" type="ORF">SAMN05428998_1271</name>
</gene>
<sequence>GADKAYDVAAFVGELRRRRVTPHIARDDHLTKTGKRRRSAVDGRTTRHPGYAVSQRLRKRIEEAFGWIKTTGGLRKTRHRGLARVGWMFTLSVAAYNLVRLPKLLGAT</sequence>
<dbReference type="PANTHER" id="PTHR35604:SF2">
    <property type="entry name" value="TRANSPOSASE INSH FOR INSERTION SEQUENCE ELEMENT IS5A-RELATED"/>
    <property type="match status" value="1"/>
</dbReference>
<dbReference type="EMBL" id="FWZX01000027">
    <property type="protein sequence ID" value="SMF66970.1"/>
    <property type="molecule type" value="Genomic_DNA"/>
</dbReference>
<dbReference type="STRING" id="560819.SAMN05428998_1271"/>
<dbReference type="Proteomes" id="UP000192917">
    <property type="component" value="Unassembled WGS sequence"/>
</dbReference>
<dbReference type="GO" id="GO:0006313">
    <property type="term" value="P:DNA transposition"/>
    <property type="evidence" value="ECO:0007669"/>
    <property type="project" value="InterPro"/>
</dbReference>
<evidence type="ECO:0000313" key="3">
    <source>
        <dbReference type="Proteomes" id="UP000192917"/>
    </source>
</evidence>
<dbReference type="Pfam" id="PF01609">
    <property type="entry name" value="DDE_Tnp_1"/>
    <property type="match status" value="1"/>
</dbReference>
<accession>A0A1Y6CIK8</accession>
<evidence type="ECO:0000313" key="2">
    <source>
        <dbReference type="EMBL" id="SMF66970.1"/>
    </source>
</evidence>
<dbReference type="GO" id="GO:0003677">
    <property type="term" value="F:DNA binding"/>
    <property type="evidence" value="ECO:0007669"/>
    <property type="project" value="InterPro"/>
</dbReference>
<dbReference type="GO" id="GO:0004803">
    <property type="term" value="F:transposase activity"/>
    <property type="evidence" value="ECO:0007669"/>
    <property type="project" value="InterPro"/>
</dbReference>
<proteinExistence type="predicted"/>
<feature type="non-terminal residue" evidence="2">
    <location>
        <position position="1"/>
    </location>
</feature>
<reference evidence="2 3" key="1">
    <citation type="submission" date="2017-04" db="EMBL/GenBank/DDBJ databases">
        <authorList>
            <person name="Afonso C.L."/>
            <person name="Miller P.J."/>
            <person name="Scott M.A."/>
            <person name="Spackman E."/>
            <person name="Goraichik I."/>
            <person name="Dimitrov K.M."/>
            <person name="Suarez D.L."/>
            <person name="Swayne D.E."/>
        </authorList>
    </citation>
    <scope>NUCLEOTIDE SEQUENCE [LARGE SCALE GENOMIC DNA]</scope>
    <source>
        <strain evidence="2 3">USBA 355</strain>
    </source>
</reference>
<keyword evidence="3" id="KW-1185">Reference proteome</keyword>
<dbReference type="InterPro" id="IPR002559">
    <property type="entry name" value="Transposase_11"/>
</dbReference>
<dbReference type="PANTHER" id="PTHR35604">
    <property type="entry name" value="TRANSPOSASE INSH FOR INSERTION SEQUENCE ELEMENT IS5A-RELATED"/>
    <property type="match status" value="1"/>
</dbReference>
<name>A0A1Y6CIK8_9PROT</name>